<keyword evidence="2" id="KW-1185">Reference proteome</keyword>
<dbReference type="EMBL" id="QPJJ01000005">
    <property type="protein sequence ID" value="RCW72002.1"/>
    <property type="molecule type" value="Genomic_DNA"/>
</dbReference>
<accession>A0A368XVM5</accession>
<dbReference type="Proteomes" id="UP000252585">
    <property type="component" value="Unassembled WGS sequence"/>
</dbReference>
<protein>
    <submittedName>
        <fullName evidence="1">Uncharacterized protein</fullName>
    </submittedName>
</protein>
<proteinExistence type="predicted"/>
<organism evidence="1 2">
    <name type="scientific">Saliterribacillus persicus</name>
    <dbReference type="NCBI Taxonomy" id="930114"/>
    <lineage>
        <taxon>Bacteria</taxon>
        <taxon>Bacillati</taxon>
        <taxon>Bacillota</taxon>
        <taxon>Bacilli</taxon>
        <taxon>Bacillales</taxon>
        <taxon>Bacillaceae</taxon>
        <taxon>Saliterribacillus</taxon>
    </lineage>
</organism>
<evidence type="ECO:0000313" key="1">
    <source>
        <dbReference type="EMBL" id="RCW72002.1"/>
    </source>
</evidence>
<evidence type="ECO:0000313" key="2">
    <source>
        <dbReference type="Proteomes" id="UP000252585"/>
    </source>
</evidence>
<gene>
    <name evidence="1" type="ORF">DFR57_105187</name>
</gene>
<name>A0A368XVM5_9BACI</name>
<reference evidence="1 2" key="1">
    <citation type="submission" date="2018-07" db="EMBL/GenBank/DDBJ databases">
        <title>Genomic Encyclopedia of Type Strains, Phase IV (KMG-IV): sequencing the most valuable type-strain genomes for metagenomic binning, comparative biology and taxonomic classification.</title>
        <authorList>
            <person name="Goeker M."/>
        </authorList>
    </citation>
    <scope>NUCLEOTIDE SEQUENCE [LARGE SCALE GENOMIC DNA]</scope>
    <source>
        <strain evidence="1 2">DSM 27696</strain>
    </source>
</reference>
<sequence length="34" mass="3978">MNNIYYVMSYFTESPMQHADSHALHLAYSKDAKN</sequence>
<comment type="caution">
    <text evidence="1">The sequence shown here is derived from an EMBL/GenBank/DDBJ whole genome shotgun (WGS) entry which is preliminary data.</text>
</comment>
<dbReference type="AlphaFoldDB" id="A0A368XVM5"/>